<dbReference type="Gene3D" id="2.40.100.20">
    <property type="match status" value="1"/>
</dbReference>
<evidence type="ECO:0000259" key="1">
    <source>
        <dbReference type="Pfam" id="PF18050"/>
    </source>
</evidence>
<keyword evidence="3" id="KW-1185">Reference proteome</keyword>
<dbReference type="SUPFAM" id="SSF50891">
    <property type="entry name" value="Cyclophilin-like"/>
    <property type="match status" value="1"/>
</dbReference>
<dbReference type="EMBL" id="JBGFFX010000001">
    <property type="protein sequence ID" value="MEY8769256.1"/>
    <property type="molecule type" value="Genomic_DNA"/>
</dbReference>
<protein>
    <submittedName>
        <fullName evidence="2">Cyclophilin-like fold protein</fullName>
    </submittedName>
</protein>
<name>A0ABV4E2V0_9GAMM</name>
<dbReference type="Pfam" id="PF18050">
    <property type="entry name" value="Cyclophil_like2"/>
    <property type="match status" value="1"/>
</dbReference>
<gene>
    <name evidence="2" type="ORF">AB6T85_02210</name>
</gene>
<proteinExistence type="predicted"/>
<dbReference type="InterPro" id="IPR041183">
    <property type="entry name" value="Cyclophilin-like"/>
</dbReference>
<accession>A0ABV4E2V0</accession>
<comment type="caution">
    <text evidence="2">The sequence shown here is derived from an EMBL/GenBank/DDBJ whole genome shotgun (WGS) entry which is preliminary data.</text>
</comment>
<evidence type="ECO:0000313" key="2">
    <source>
        <dbReference type="EMBL" id="MEY8769256.1"/>
    </source>
</evidence>
<dbReference type="Proteomes" id="UP001565243">
    <property type="component" value="Unassembled WGS sequence"/>
</dbReference>
<evidence type="ECO:0000313" key="3">
    <source>
        <dbReference type="Proteomes" id="UP001565243"/>
    </source>
</evidence>
<feature type="domain" description="Cyclophilin-like" evidence="1">
    <location>
        <begin position="5"/>
        <end position="110"/>
    </location>
</feature>
<reference evidence="2 3" key="1">
    <citation type="submission" date="2024-07" db="EMBL/GenBank/DDBJ databases">
        <authorList>
            <person name="Hebao G."/>
        </authorList>
    </citation>
    <scope>NUCLEOTIDE SEQUENCE [LARGE SCALE GENOMIC DNA]</scope>
    <source>
        <strain evidence="2 3">ACCC 02193</strain>
    </source>
</reference>
<dbReference type="InterPro" id="IPR029000">
    <property type="entry name" value="Cyclophilin-like_dom_sf"/>
</dbReference>
<dbReference type="RefSeq" id="WP_301250765.1">
    <property type="nucleotide sequence ID" value="NZ_JBGFFX010000001.1"/>
</dbReference>
<organism evidence="2 3">
    <name type="scientific">Erwinia aeris</name>
    <dbReference type="NCBI Taxonomy" id="3239803"/>
    <lineage>
        <taxon>Bacteria</taxon>
        <taxon>Pseudomonadati</taxon>
        <taxon>Pseudomonadota</taxon>
        <taxon>Gammaproteobacteria</taxon>
        <taxon>Enterobacterales</taxon>
        <taxon>Erwiniaceae</taxon>
        <taxon>Erwinia</taxon>
    </lineage>
</organism>
<sequence>MKINMVIDNVILLASLNDSEAARDFAAMLPLTLELNDYAATEKISDLPAKLSVEGSPEGTRALKGDIAFYAPWGNLAIFYKDSGYAAGLVTLGQLDSIEKLPLNRSSFMATFELVEKG</sequence>